<evidence type="ECO:0000256" key="8">
    <source>
        <dbReference type="ARBA" id="ARBA00022840"/>
    </source>
</evidence>
<dbReference type="SMART" id="SM00388">
    <property type="entry name" value="HisKA"/>
    <property type="match status" value="1"/>
</dbReference>
<evidence type="ECO:0000256" key="5">
    <source>
        <dbReference type="ARBA" id="ARBA00022679"/>
    </source>
</evidence>
<dbReference type="Pfam" id="PF00512">
    <property type="entry name" value="HisKA"/>
    <property type="match status" value="1"/>
</dbReference>
<dbReference type="InterPro" id="IPR036097">
    <property type="entry name" value="HisK_dim/P_sf"/>
</dbReference>
<evidence type="ECO:0000256" key="2">
    <source>
        <dbReference type="ARBA" id="ARBA00004651"/>
    </source>
</evidence>
<keyword evidence="10" id="KW-0812">Transmembrane</keyword>
<feature type="transmembrane region" description="Helical" evidence="10">
    <location>
        <begin position="176"/>
        <end position="198"/>
    </location>
</feature>
<dbReference type="CDD" id="cd00082">
    <property type="entry name" value="HisKA"/>
    <property type="match status" value="1"/>
</dbReference>
<dbReference type="RefSeq" id="WP_147208552.1">
    <property type="nucleotide sequence ID" value="NZ_BJYM01000002.1"/>
</dbReference>
<comment type="catalytic activity">
    <reaction evidence="1">
        <text>ATP + protein L-histidine = ADP + protein N-phospho-L-histidine.</text>
        <dbReference type="EC" id="2.7.13.3"/>
    </reaction>
</comment>
<dbReference type="SMART" id="SM00387">
    <property type="entry name" value="HATPase_c"/>
    <property type="match status" value="1"/>
</dbReference>
<evidence type="ECO:0000256" key="10">
    <source>
        <dbReference type="SAM" id="Phobius"/>
    </source>
</evidence>
<dbReference type="GO" id="GO:0004721">
    <property type="term" value="F:phosphoprotein phosphatase activity"/>
    <property type="evidence" value="ECO:0007669"/>
    <property type="project" value="TreeGrafter"/>
</dbReference>
<organism evidence="12 13">
    <name type="scientific">Oceanobacillus sojae</name>
    <dbReference type="NCBI Taxonomy" id="582851"/>
    <lineage>
        <taxon>Bacteria</taxon>
        <taxon>Bacillati</taxon>
        <taxon>Bacillota</taxon>
        <taxon>Bacilli</taxon>
        <taxon>Bacillales</taxon>
        <taxon>Bacillaceae</taxon>
        <taxon>Oceanobacillus</taxon>
    </lineage>
</organism>
<keyword evidence="13" id="KW-1185">Reference proteome</keyword>
<keyword evidence="10" id="KW-1133">Transmembrane helix</keyword>
<evidence type="ECO:0000256" key="1">
    <source>
        <dbReference type="ARBA" id="ARBA00000085"/>
    </source>
</evidence>
<dbReference type="InterPro" id="IPR003594">
    <property type="entry name" value="HATPase_dom"/>
</dbReference>
<feature type="transmembrane region" description="Helical" evidence="10">
    <location>
        <begin position="12"/>
        <end position="36"/>
    </location>
</feature>
<dbReference type="PRINTS" id="PR00344">
    <property type="entry name" value="BCTRLSENSOR"/>
</dbReference>
<dbReference type="SUPFAM" id="SSF55874">
    <property type="entry name" value="ATPase domain of HSP90 chaperone/DNA topoisomerase II/histidine kinase"/>
    <property type="match status" value="1"/>
</dbReference>
<evidence type="ECO:0000256" key="6">
    <source>
        <dbReference type="ARBA" id="ARBA00022741"/>
    </source>
</evidence>
<feature type="domain" description="Histidine kinase" evidence="11">
    <location>
        <begin position="219"/>
        <end position="436"/>
    </location>
</feature>
<dbReference type="GO" id="GO:0005524">
    <property type="term" value="F:ATP binding"/>
    <property type="evidence" value="ECO:0007669"/>
    <property type="project" value="UniProtKB-KW"/>
</dbReference>
<dbReference type="InterPro" id="IPR003661">
    <property type="entry name" value="HisK_dim/P_dom"/>
</dbReference>
<dbReference type="InterPro" id="IPR050351">
    <property type="entry name" value="BphY/WalK/GraS-like"/>
</dbReference>
<dbReference type="Proteomes" id="UP000321558">
    <property type="component" value="Unassembled WGS sequence"/>
</dbReference>
<dbReference type="Gene3D" id="3.30.565.10">
    <property type="entry name" value="Histidine kinase-like ATPase, C-terminal domain"/>
    <property type="match status" value="1"/>
</dbReference>
<evidence type="ECO:0000259" key="11">
    <source>
        <dbReference type="PROSITE" id="PS50109"/>
    </source>
</evidence>
<dbReference type="GO" id="GO:0000155">
    <property type="term" value="F:phosphorelay sensor kinase activity"/>
    <property type="evidence" value="ECO:0007669"/>
    <property type="project" value="InterPro"/>
</dbReference>
<keyword evidence="8" id="KW-0067">ATP-binding</keyword>
<accession>A0A511ZEK2</accession>
<dbReference type="EMBL" id="BJYM01000002">
    <property type="protein sequence ID" value="GEN85878.1"/>
    <property type="molecule type" value="Genomic_DNA"/>
</dbReference>
<comment type="caution">
    <text evidence="12">The sequence shown here is derived from an EMBL/GenBank/DDBJ whole genome shotgun (WGS) entry which is preliminary data.</text>
</comment>
<dbReference type="PANTHER" id="PTHR45453">
    <property type="entry name" value="PHOSPHATE REGULON SENSOR PROTEIN PHOR"/>
    <property type="match status" value="1"/>
</dbReference>
<keyword evidence="10" id="KW-0472">Membrane</keyword>
<dbReference type="Pfam" id="PF02518">
    <property type="entry name" value="HATPase_c"/>
    <property type="match status" value="1"/>
</dbReference>
<keyword evidence="6" id="KW-0547">Nucleotide-binding</keyword>
<dbReference type="SUPFAM" id="SSF47384">
    <property type="entry name" value="Homodimeric domain of signal transducing histidine kinase"/>
    <property type="match status" value="1"/>
</dbReference>
<sequence length="437" mass="50149">MNKNLSSKQRSAFFFMNLSAFAIIFILLGIIILQVLSQTAYRETDETLVEMTRRSEFIQQEIFRYQADSLIFPTSEQPKEPPRSPSSNSFNTQIILWSKEGEILNKEALGGRFSELENLRLETANLEEVETLSLQSDVENEELIFHSITQSYDDNEIAYVQIVSNVNQIQHSLQNFRIIVIGCMIAFWLFSIGVSYWLSTNSMKPVLKAWQKQQEFVENASHELRTPLTIIQNRLEGLFRKPDHTIIDESENIALALNETRRLTGLTTDLLTIARSDANQRTLDKTATDTTEFLTELVTPFKEMAEIDDKTLDLITKNTLTVHFDQKKIYQVFVILLDNALKYTKPGDKIQVISTKEYKSWEVHVTNTGPSISKEAQVHIFDRFYREDKSRAKETGGYGLGLSIAKQIVEEHKGEITVENLSPQGVDFCIKFPRNVK</sequence>
<evidence type="ECO:0000256" key="7">
    <source>
        <dbReference type="ARBA" id="ARBA00022777"/>
    </source>
</evidence>
<dbReference type="GO" id="GO:0005886">
    <property type="term" value="C:plasma membrane"/>
    <property type="evidence" value="ECO:0007669"/>
    <property type="project" value="UniProtKB-SubCell"/>
</dbReference>
<evidence type="ECO:0000256" key="3">
    <source>
        <dbReference type="ARBA" id="ARBA00012438"/>
    </source>
</evidence>
<gene>
    <name evidence="12" type="primary">ciaH</name>
    <name evidence="12" type="ORF">OSO01_06170</name>
</gene>
<dbReference type="InterPro" id="IPR036890">
    <property type="entry name" value="HATPase_C_sf"/>
</dbReference>
<dbReference type="InterPro" id="IPR004358">
    <property type="entry name" value="Sig_transdc_His_kin-like_C"/>
</dbReference>
<dbReference type="EC" id="2.7.13.3" evidence="3"/>
<dbReference type="PANTHER" id="PTHR45453:SF1">
    <property type="entry name" value="PHOSPHATE REGULON SENSOR PROTEIN PHOR"/>
    <property type="match status" value="1"/>
</dbReference>
<proteinExistence type="predicted"/>
<dbReference type="STRING" id="582851.GCA_900162665_02828"/>
<name>A0A511ZEK2_9BACI</name>
<dbReference type="OrthoDB" id="9813151at2"/>
<keyword evidence="9" id="KW-0902">Two-component regulatory system</keyword>
<dbReference type="InterPro" id="IPR005467">
    <property type="entry name" value="His_kinase_dom"/>
</dbReference>
<keyword evidence="7 12" id="KW-0418">Kinase</keyword>
<comment type="subcellular location">
    <subcellularLocation>
        <location evidence="2">Cell membrane</location>
        <topology evidence="2">Multi-pass membrane protein</topology>
    </subcellularLocation>
</comment>
<evidence type="ECO:0000313" key="12">
    <source>
        <dbReference type="EMBL" id="GEN85878.1"/>
    </source>
</evidence>
<dbReference type="FunFam" id="3.30.565.10:FF:000006">
    <property type="entry name" value="Sensor histidine kinase WalK"/>
    <property type="match status" value="1"/>
</dbReference>
<dbReference type="CDD" id="cd00075">
    <property type="entry name" value="HATPase"/>
    <property type="match status" value="1"/>
</dbReference>
<reference evidence="12 13" key="1">
    <citation type="submission" date="2019-07" db="EMBL/GenBank/DDBJ databases">
        <title>Whole genome shotgun sequence of Oceanobacillus sojae NBRC 105379.</title>
        <authorList>
            <person name="Hosoyama A."/>
            <person name="Uohara A."/>
            <person name="Ohji S."/>
            <person name="Ichikawa N."/>
        </authorList>
    </citation>
    <scope>NUCLEOTIDE SEQUENCE [LARGE SCALE GENOMIC DNA]</scope>
    <source>
        <strain evidence="12 13">NBRC 105379</strain>
    </source>
</reference>
<dbReference type="GO" id="GO:0016036">
    <property type="term" value="P:cellular response to phosphate starvation"/>
    <property type="evidence" value="ECO:0007669"/>
    <property type="project" value="TreeGrafter"/>
</dbReference>
<protein>
    <recommendedName>
        <fullName evidence="3">histidine kinase</fullName>
        <ecNumber evidence="3">2.7.13.3</ecNumber>
    </recommendedName>
</protein>
<keyword evidence="4" id="KW-0597">Phosphoprotein</keyword>
<dbReference type="PROSITE" id="PS50109">
    <property type="entry name" value="HIS_KIN"/>
    <property type="match status" value="1"/>
</dbReference>
<evidence type="ECO:0000256" key="9">
    <source>
        <dbReference type="ARBA" id="ARBA00023012"/>
    </source>
</evidence>
<dbReference type="Gene3D" id="1.10.287.130">
    <property type="match status" value="1"/>
</dbReference>
<evidence type="ECO:0000256" key="4">
    <source>
        <dbReference type="ARBA" id="ARBA00022553"/>
    </source>
</evidence>
<dbReference type="AlphaFoldDB" id="A0A511ZEK2"/>
<evidence type="ECO:0000313" key="13">
    <source>
        <dbReference type="Proteomes" id="UP000321558"/>
    </source>
</evidence>
<keyword evidence="5" id="KW-0808">Transferase</keyword>